<keyword evidence="2" id="KW-1185">Reference proteome</keyword>
<gene>
    <name evidence="1" type="ORF">X777_13321</name>
</gene>
<dbReference type="EMBL" id="KK107078">
    <property type="protein sequence ID" value="EZA60233.1"/>
    <property type="molecule type" value="Genomic_DNA"/>
</dbReference>
<feature type="non-terminal residue" evidence="1">
    <location>
        <position position="1"/>
    </location>
</feature>
<dbReference type="AlphaFoldDB" id="A0A026WWM7"/>
<evidence type="ECO:0000313" key="2">
    <source>
        <dbReference type="Proteomes" id="UP000053097"/>
    </source>
</evidence>
<name>A0A026WWM7_OOCBI</name>
<accession>A0A026WWM7</accession>
<sequence>FQQAMCTVDAISALHKESLWITHTRGQRARFVAGVTKCRKRLRDSRHLGAWGRGARKTTRKTTDSPSYLVSALKTQLGHVTASPPSLTHQAPTSA</sequence>
<protein>
    <submittedName>
        <fullName evidence="1">Uncharacterized protein</fullName>
    </submittedName>
</protein>
<proteinExistence type="predicted"/>
<organism evidence="1 2">
    <name type="scientific">Ooceraea biroi</name>
    <name type="common">Clonal raider ant</name>
    <name type="synonym">Cerapachys biroi</name>
    <dbReference type="NCBI Taxonomy" id="2015173"/>
    <lineage>
        <taxon>Eukaryota</taxon>
        <taxon>Metazoa</taxon>
        <taxon>Ecdysozoa</taxon>
        <taxon>Arthropoda</taxon>
        <taxon>Hexapoda</taxon>
        <taxon>Insecta</taxon>
        <taxon>Pterygota</taxon>
        <taxon>Neoptera</taxon>
        <taxon>Endopterygota</taxon>
        <taxon>Hymenoptera</taxon>
        <taxon>Apocrita</taxon>
        <taxon>Aculeata</taxon>
        <taxon>Formicoidea</taxon>
        <taxon>Formicidae</taxon>
        <taxon>Dorylinae</taxon>
        <taxon>Ooceraea</taxon>
    </lineage>
</organism>
<evidence type="ECO:0000313" key="1">
    <source>
        <dbReference type="EMBL" id="EZA60233.1"/>
    </source>
</evidence>
<dbReference type="Proteomes" id="UP000053097">
    <property type="component" value="Unassembled WGS sequence"/>
</dbReference>
<reference evidence="1 2" key="1">
    <citation type="journal article" date="2014" name="Curr. Biol.">
        <title>The genome of the clonal raider ant Cerapachys biroi.</title>
        <authorList>
            <person name="Oxley P.R."/>
            <person name="Ji L."/>
            <person name="Fetter-Pruneda I."/>
            <person name="McKenzie S.K."/>
            <person name="Li C."/>
            <person name="Hu H."/>
            <person name="Zhang G."/>
            <person name="Kronauer D.J."/>
        </authorList>
    </citation>
    <scope>NUCLEOTIDE SEQUENCE [LARGE SCALE GENOMIC DNA]</scope>
</reference>